<proteinExistence type="predicted"/>
<keyword evidence="5" id="KW-0677">Repeat</keyword>
<dbReference type="PANTHER" id="PTHR24023">
    <property type="entry name" value="COLLAGEN ALPHA"/>
    <property type="match status" value="1"/>
</dbReference>
<feature type="compositionally biased region" description="Pro residues" evidence="8">
    <location>
        <begin position="1186"/>
        <end position="1198"/>
    </location>
</feature>
<dbReference type="Ensembl" id="ENSTRUT00000003260.3">
    <property type="protein sequence ID" value="ENSTRUP00000003241.3"/>
    <property type="gene ID" value="ENSTRUG00000001411.3"/>
</dbReference>
<feature type="compositionally biased region" description="Low complexity" evidence="8">
    <location>
        <begin position="1033"/>
        <end position="1047"/>
    </location>
</feature>
<evidence type="ECO:0000256" key="1">
    <source>
        <dbReference type="ARBA" id="ARBA00004613"/>
    </source>
</evidence>
<dbReference type="InterPro" id="IPR000885">
    <property type="entry name" value="Fib_collagen_C"/>
</dbReference>
<reference evidence="10" key="3">
    <citation type="submission" date="2025-09" db="UniProtKB">
        <authorList>
            <consortium name="Ensembl"/>
        </authorList>
    </citation>
    <scope>IDENTIFICATION</scope>
</reference>
<evidence type="ECO:0000256" key="7">
    <source>
        <dbReference type="ARBA" id="ARBA00023278"/>
    </source>
</evidence>
<protein>
    <submittedName>
        <fullName evidence="10">Collagen, type XI, alpha 1a</fullName>
    </submittedName>
</protein>
<feature type="compositionally biased region" description="Gly residues" evidence="8">
    <location>
        <begin position="897"/>
        <end position="906"/>
    </location>
</feature>
<name>H2RSX4_TAKRU</name>
<dbReference type="Gene3D" id="2.60.120.200">
    <property type="match status" value="1"/>
</dbReference>
<dbReference type="PANTHER" id="PTHR24023:SF1059">
    <property type="entry name" value="COLLAGEN, TYPE XI, ALPHA 1A"/>
    <property type="match status" value="1"/>
</dbReference>
<dbReference type="GeneTree" id="ENSGT00940000154535"/>
<dbReference type="GO" id="GO:0005615">
    <property type="term" value="C:extracellular space"/>
    <property type="evidence" value="ECO:0007669"/>
    <property type="project" value="TreeGrafter"/>
</dbReference>
<dbReference type="GO" id="GO:0005581">
    <property type="term" value="C:collagen trimer"/>
    <property type="evidence" value="ECO:0007669"/>
    <property type="project" value="UniProtKB-KW"/>
</dbReference>
<dbReference type="Proteomes" id="UP000005226">
    <property type="component" value="Chromosome 10"/>
</dbReference>
<feature type="compositionally biased region" description="Low complexity" evidence="8">
    <location>
        <begin position="979"/>
        <end position="995"/>
    </location>
</feature>
<dbReference type="Pfam" id="PF01391">
    <property type="entry name" value="Collagen"/>
    <property type="match status" value="6"/>
</dbReference>
<keyword evidence="4" id="KW-0732">Signal</keyword>
<accession>H2RSX4</accession>
<dbReference type="InterPro" id="IPR001791">
    <property type="entry name" value="Laminin_G"/>
</dbReference>
<feature type="region of interest" description="Disordered" evidence="8">
    <location>
        <begin position="1087"/>
        <end position="1251"/>
    </location>
</feature>
<keyword evidence="6" id="KW-0176">Collagen</keyword>
<feature type="compositionally biased region" description="Low complexity" evidence="8">
    <location>
        <begin position="427"/>
        <end position="438"/>
    </location>
</feature>
<dbReference type="eggNOG" id="KOG3544">
    <property type="taxonomic scope" value="Eukaryota"/>
</dbReference>
<reference evidence="10 11" key="1">
    <citation type="journal article" date="2011" name="Genome Biol. Evol.">
        <title>Integration of the genetic map and genome assembly of fugu facilitates insights into distinct features of genome evolution in teleosts and mammals.</title>
        <authorList>
            <person name="Kai W."/>
            <person name="Kikuchi K."/>
            <person name="Tohari S."/>
            <person name="Chew A.K."/>
            <person name="Tay A."/>
            <person name="Fujiwara A."/>
            <person name="Hosoya S."/>
            <person name="Suetake H."/>
            <person name="Naruse K."/>
            <person name="Brenner S."/>
            <person name="Suzuki Y."/>
            <person name="Venkatesh B."/>
        </authorList>
    </citation>
    <scope>NUCLEOTIDE SEQUENCE [LARGE SCALE GENOMIC DNA]</scope>
</reference>
<sequence length="1491" mass="154380">MEMRRWSLRWKTKRGIMDSTLTTFITLFLVLQAATVRAAEPVDVLKVLEFQNYPEGVKKTSGFCANRRASKPDSAYRVTKQFQISAPTTQLYPGGVFPEDFSILTTLRAKPGLQSFLLSVYNEQGVQQLGVEVGRSPVFLYEDQNGKPSPEDYPLFKTFNLADGKWHRVAISVEKNTVTIVLDCKRKLTKPLPRSDRASIDTNGITVFGTRFLDTDVFQGDIQQLLIVDDPKAAYDYCEHYMPDCDTPHSDSLQAQEPEEEVTFQLTLPLYFCPFPNMTQPNIVEGDYNTDIDLGTIDDTQSQSPFTTSGPNEEEDVGAFVTEAAPFASEPTVVPETVDKLDTSTDANDFKEYDLKDYDLGEVDGRLYDYGAYDEYGTATPELTATDDEVGPGVAAETDISENTVSTTLTRVAAACSGVSCSMESLSLPGLPGPSGLQGPPGPAGDPGERGPPGRAGLPGADGVPGPPGTMLMLPFRFGGDGEKGPVVSAQEAQAQAILSQARVSQSTKVNKQASGLVKLVSFPVFQGRPGADGARGMPGESGSKGDRGFDGLPGLPGEKGHRVSPPGEPGPIGPTGAVGEDGQRVSAPTFAPPVAASAGGAQQLSPQAGPQGEPGPPGQQGIPGTQVTESVTHGEDGFPGFKGDMGLKGDRGESGMLGSRGEDGPEGPKGRSGPNGESGPIGPAGEKGKLGVPGLPGYPGRQGPKVRSGRKKSYFPLEGAREYAPEAPAGPRGGRGARGPTGKPGPKVPLDCLSLQGPQGPQGPVGFPGPKGPPGPPGKDGLPGHPGQRGETVSSSNTPRPLEPSGPTGETGPVGERGHPGPPGPPGEQGLPGSAGKEGAKGDPGPQGPSGKDGPPGLRGFPGERGLPGAAGPAGLKGGEGPQGPPGPIGSPGERGPAGAGGPIGLSGRPGPQGPPGPAGEKGAPVRTFPFIYCFLHFLCLYFFFTDFCQLSSFQQVNALLFFQGEKGPQGPAGRDGVQGPVGLPGPAGAQGPPGEDGDKVRLMAPILLQPFQRYFIIIVGPKGERGEKGESGPPGAAGPAGPKGPSGDDGPKGNPVSLPITLTICTHLSQISPSVITVALRIDMQGESGTEGPPGKTGPVGPQGLAGKPGPEGLRGIPGPVGEQGLPGSSGQDGPPGPMGHPGLIGLIGPPGEQGEKGDRGLPGPQGTPGNKGDGGVSGAAGPLGPPGPPGLPGPQGPKGAKGSTGPAGAKGDSGLIGPPGLPGPPGEVIQPLPMQSPKKTKRSSDVQSDAATMDYGEGMEDIFGALNNLKQDIERMKYPMGTQNNPARTCKDLQLCHPEFPDGEYYIDPNQGCSGDSFKVYCNFTAGGETCIYPDKKLNAVRISSWPKENPGSWFSEFKRGKMFSYIDADGGSINMVQMTFLKLLTASARQNFTYSCHQSVAWHDSTSDSYSKALRFLGSNDEEMSYDNNPYIKAISDGCTRKGYGKTVMEINTPKIDQVPIVDVMVTDFGDPNQKFGFEVGPVCFLG</sequence>
<evidence type="ECO:0000256" key="8">
    <source>
        <dbReference type="SAM" id="MobiDB-lite"/>
    </source>
</evidence>
<reference evidence="10" key="2">
    <citation type="submission" date="2025-08" db="UniProtKB">
        <authorList>
            <consortium name="Ensembl"/>
        </authorList>
    </citation>
    <scope>IDENTIFICATION</scope>
</reference>
<evidence type="ECO:0000256" key="3">
    <source>
        <dbReference type="ARBA" id="ARBA00022530"/>
    </source>
</evidence>
<dbReference type="GO" id="GO:0031012">
    <property type="term" value="C:extracellular matrix"/>
    <property type="evidence" value="ECO:0007669"/>
    <property type="project" value="TreeGrafter"/>
</dbReference>
<dbReference type="GO" id="GO:0030198">
    <property type="term" value="P:extracellular matrix organization"/>
    <property type="evidence" value="ECO:0007669"/>
    <property type="project" value="TreeGrafter"/>
</dbReference>
<feature type="compositionally biased region" description="Low complexity" evidence="8">
    <location>
        <begin position="1143"/>
        <end position="1155"/>
    </location>
</feature>
<dbReference type="Gene3D" id="2.60.120.1000">
    <property type="match status" value="1"/>
</dbReference>
<feature type="domain" description="Fibrillar collagen NC1" evidence="9">
    <location>
        <begin position="1263"/>
        <end position="1490"/>
    </location>
</feature>
<keyword evidence="7" id="KW-0379">Hydroxylation</keyword>
<feature type="region of interest" description="Disordered" evidence="8">
    <location>
        <begin position="527"/>
        <end position="923"/>
    </location>
</feature>
<evidence type="ECO:0000256" key="6">
    <source>
        <dbReference type="ARBA" id="ARBA00023119"/>
    </source>
</evidence>
<dbReference type="InterPro" id="IPR048287">
    <property type="entry name" value="TSPN-like_N"/>
</dbReference>
<evidence type="ECO:0000313" key="11">
    <source>
        <dbReference type="Proteomes" id="UP000005226"/>
    </source>
</evidence>
<dbReference type="SMART" id="SM00038">
    <property type="entry name" value="COLFI"/>
    <property type="match status" value="1"/>
</dbReference>
<feature type="compositionally biased region" description="Gly residues" evidence="8">
    <location>
        <begin position="1172"/>
        <end position="1181"/>
    </location>
</feature>
<comment type="subcellular location">
    <subcellularLocation>
        <location evidence="1">Secreted</location>
    </subcellularLocation>
</comment>
<dbReference type="CDD" id="cd00110">
    <property type="entry name" value="LamG"/>
    <property type="match status" value="1"/>
</dbReference>
<keyword evidence="3" id="KW-0272">Extracellular matrix</keyword>
<keyword evidence="11" id="KW-1185">Reference proteome</keyword>
<dbReference type="GO" id="GO:0030020">
    <property type="term" value="F:extracellular matrix structural constituent conferring tensile strength"/>
    <property type="evidence" value="ECO:0007669"/>
    <property type="project" value="TreeGrafter"/>
</dbReference>
<dbReference type="FunFam" id="2.60.120.1000:FF:000002">
    <property type="entry name" value="Collagen XI alpha 1 chain"/>
    <property type="match status" value="1"/>
</dbReference>
<evidence type="ECO:0000259" key="9">
    <source>
        <dbReference type="PROSITE" id="PS51461"/>
    </source>
</evidence>
<keyword evidence="2" id="KW-0964">Secreted</keyword>
<evidence type="ECO:0000256" key="5">
    <source>
        <dbReference type="ARBA" id="ARBA00022737"/>
    </source>
</evidence>
<organism evidence="10 11">
    <name type="scientific">Takifugu rubripes</name>
    <name type="common">Japanese pufferfish</name>
    <name type="synonym">Fugu rubripes</name>
    <dbReference type="NCBI Taxonomy" id="31033"/>
    <lineage>
        <taxon>Eukaryota</taxon>
        <taxon>Metazoa</taxon>
        <taxon>Chordata</taxon>
        <taxon>Craniata</taxon>
        <taxon>Vertebrata</taxon>
        <taxon>Euteleostomi</taxon>
        <taxon>Actinopterygii</taxon>
        <taxon>Neopterygii</taxon>
        <taxon>Teleostei</taxon>
        <taxon>Neoteleostei</taxon>
        <taxon>Acanthomorphata</taxon>
        <taxon>Eupercaria</taxon>
        <taxon>Tetraodontiformes</taxon>
        <taxon>Tetradontoidea</taxon>
        <taxon>Tetraodontidae</taxon>
        <taxon>Takifugu</taxon>
    </lineage>
</organism>
<dbReference type="SUPFAM" id="SSF49899">
    <property type="entry name" value="Concanavalin A-like lectins/glucanases"/>
    <property type="match status" value="1"/>
</dbReference>
<feature type="region of interest" description="Disordered" evidence="8">
    <location>
        <begin position="427"/>
        <end position="463"/>
    </location>
</feature>
<feature type="region of interest" description="Disordered" evidence="8">
    <location>
        <begin position="1026"/>
        <end position="1057"/>
    </location>
</feature>
<evidence type="ECO:0000313" key="10">
    <source>
        <dbReference type="Ensembl" id="ENSTRUP00000003241.3"/>
    </source>
</evidence>
<feature type="compositionally biased region" description="Basic and acidic residues" evidence="8">
    <location>
        <begin position="661"/>
        <end position="670"/>
    </location>
</feature>
<evidence type="ECO:0000256" key="4">
    <source>
        <dbReference type="ARBA" id="ARBA00022729"/>
    </source>
</evidence>
<feature type="compositionally biased region" description="Low complexity" evidence="8">
    <location>
        <begin position="453"/>
        <end position="462"/>
    </location>
</feature>
<dbReference type="FunFam" id="2.60.120.200:FF:000016">
    <property type="entry name" value="Collagen XI alpha 1 chain"/>
    <property type="match status" value="1"/>
</dbReference>
<feature type="compositionally biased region" description="Low complexity" evidence="8">
    <location>
        <begin position="1126"/>
        <end position="1135"/>
    </location>
</feature>
<dbReference type="Pfam" id="PF02210">
    <property type="entry name" value="Laminin_G_2"/>
    <property type="match status" value="1"/>
</dbReference>
<feature type="region of interest" description="Disordered" evidence="8">
    <location>
        <begin position="970"/>
        <end position="999"/>
    </location>
</feature>
<feature type="compositionally biased region" description="Low complexity" evidence="8">
    <location>
        <begin position="865"/>
        <end position="875"/>
    </location>
</feature>
<evidence type="ECO:0000256" key="2">
    <source>
        <dbReference type="ARBA" id="ARBA00022525"/>
    </source>
</evidence>
<dbReference type="SMART" id="SM00210">
    <property type="entry name" value="TSPN"/>
    <property type="match status" value="1"/>
</dbReference>
<dbReference type="InterPro" id="IPR050149">
    <property type="entry name" value="Collagen_superfamily"/>
</dbReference>
<dbReference type="Pfam" id="PF01410">
    <property type="entry name" value="COLFI"/>
    <property type="match status" value="1"/>
</dbReference>
<dbReference type="PROSITE" id="PS51461">
    <property type="entry name" value="NC1_FIB"/>
    <property type="match status" value="1"/>
</dbReference>
<dbReference type="InterPro" id="IPR008160">
    <property type="entry name" value="Collagen"/>
</dbReference>
<dbReference type="InterPro" id="IPR013320">
    <property type="entry name" value="ConA-like_dom_sf"/>
</dbReference>